<dbReference type="KEGG" id="uma:UMAG_10254"/>
<dbReference type="FunFam" id="3.40.50.1820:FF:000039">
    <property type="entry name" value="Esterase ybfF"/>
    <property type="match status" value="1"/>
</dbReference>
<dbReference type="AlphaFoldDB" id="A0A0D1E8C5"/>
<dbReference type="GeneID" id="23566307"/>
<dbReference type="InterPro" id="IPR000073">
    <property type="entry name" value="AB_hydrolase_1"/>
</dbReference>
<dbReference type="PANTHER" id="PTHR46118">
    <property type="entry name" value="PROTEIN ABHD11"/>
    <property type="match status" value="1"/>
</dbReference>
<gene>
    <name evidence="4" type="ORF">UMAG_10254</name>
</gene>
<dbReference type="InParanoid" id="A0A0D1E8C5"/>
<sequence length="357" mass="39587">MLTLLRSDCLRGALRSSNRITSVGGGGAKRLISTPSSDPTISHAAAATNKTVKLDFEAYEPTEEQLKKRRTEVPISSLVVCHGLFGSKQNWRSLGRAMSARFGVPVFALDLRNHGTSPHIDGLAYSDMAQDVIEFMSSHNLTNVGLIGHSMGGKVSMSVALHPDLPSGMVRNLVSVDMSAKRGPLSPEFERYIDAMIEIRDKPCRSRNEADTILQATEPDLGVRQFLLTNLTRDPPGAETWSWRIPVDLIRKNIAQIGDFPYNPPQASSQDIVGADANAPERSWHGETLFVKGSKSKYVNRRNIPTNQRYFPNSKLVHMQTGHWCQAEKPNEFVQVVEDFLTGRTHDETQQALKPRS</sequence>
<dbReference type="GO" id="GO:0052689">
    <property type="term" value="F:carboxylic ester hydrolase activity"/>
    <property type="evidence" value="ECO:0000318"/>
    <property type="project" value="GO_Central"/>
</dbReference>
<dbReference type="PANTHER" id="PTHR46118:SF4">
    <property type="entry name" value="PROTEIN ABHD11"/>
    <property type="match status" value="1"/>
</dbReference>
<dbReference type="RefSeq" id="XP_011387951.1">
    <property type="nucleotide sequence ID" value="XM_011389649.1"/>
</dbReference>
<dbReference type="InterPro" id="IPR029058">
    <property type="entry name" value="AB_hydrolase_fold"/>
</dbReference>
<protein>
    <recommendedName>
        <fullName evidence="3">AB hydrolase-1 domain-containing protein</fullName>
    </recommendedName>
</protein>
<dbReference type="ESTHER" id="ustma-q4pdj1">
    <property type="family name" value="ABHD11-Acetyl_transferase"/>
</dbReference>
<dbReference type="STRING" id="237631.A0A0D1E8C5"/>
<dbReference type="eggNOG" id="KOG2738">
    <property type="taxonomic scope" value="Eukaryota"/>
</dbReference>
<evidence type="ECO:0000256" key="2">
    <source>
        <dbReference type="ARBA" id="ARBA00022801"/>
    </source>
</evidence>
<comment type="similarity">
    <text evidence="1">Belongs to the AB hydrolase superfamily.</text>
</comment>
<name>A0A0D1E8C5_MYCMD</name>
<evidence type="ECO:0000256" key="1">
    <source>
        <dbReference type="ARBA" id="ARBA00008645"/>
    </source>
</evidence>
<dbReference type="GO" id="GO:0005739">
    <property type="term" value="C:mitochondrion"/>
    <property type="evidence" value="ECO:0000318"/>
    <property type="project" value="GO_Central"/>
</dbReference>
<evidence type="ECO:0000313" key="5">
    <source>
        <dbReference type="Proteomes" id="UP000000561"/>
    </source>
</evidence>
<dbReference type="Proteomes" id="UP000000561">
    <property type="component" value="Chromosome 3"/>
</dbReference>
<keyword evidence="5" id="KW-1185">Reference proteome</keyword>
<accession>A0A0D1E8C5</accession>
<evidence type="ECO:0000313" key="4">
    <source>
        <dbReference type="EMBL" id="KIS70660.1"/>
    </source>
</evidence>
<organism evidence="4 5">
    <name type="scientific">Mycosarcoma maydis</name>
    <name type="common">Corn smut fungus</name>
    <name type="synonym">Ustilago maydis</name>
    <dbReference type="NCBI Taxonomy" id="5270"/>
    <lineage>
        <taxon>Eukaryota</taxon>
        <taxon>Fungi</taxon>
        <taxon>Dikarya</taxon>
        <taxon>Basidiomycota</taxon>
        <taxon>Ustilaginomycotina</taxon>
        <taxon>Ustilaginomycetes</taxon>
        <taxon>Ustilaginales</taxon>
        <taxon>Ustilaginaceae</taxon>
        <taxon>Mycosarcoma</taxon>
    </lineage>
</organism>
<dbReference type="eggNOG" id="KOG2382">
    <property type="taxonomic scope" value="Eukaryota"/>
</dbReference>
<reference evidence="4 5" key="1">
    <citation type="journal article" date="2006" name="Nature">
        <title>Insights from the genome of the biotrophic fungal plant pathogen Ustilago maydis.</title>
        <authorList>
            <person name="Kamper J."/>
            <person name="Kahmann R."/>
            <person name="Bolker M."/>
            <person name="Ma L.J."/>
            <person name="Brefort T."/>
            <person name="Saville B.J."/>
            <person name="Banuett F."/>
            <person name="Kronstad J.W."/>
            <person name="Gold S.E."/>
            <person name="Muller O."/>
            <person name="Perlin M.H."/>
            <person name="Wosten H.A."/>
            <person name="de Vries R."/>
            <person name="Ruiz-Herrera J."/>
            <person name="Reynaga-Pena C.G."/>
            <person name="Snetselaar K."/>
            <person name="McCann M."/>
            <person name="Perez-Martin J."/>
            <person name="Feldbrugge M."/>
            <person name="Basse C.W."/>
            <person name="Steinberg G."/>
            <person name="Ibeas J.I."/>
            <person name="Holloman W."/>
            <person name="Guzman P."/>
            <person name="Farman M."/>
            <person name="Stajich J.E."/>
            <person name="Sentandreu R."/>
            <person name="Gonzalez-Prieto J.M."/>
            <person name="Kennell J.C."/>
            <person name="Molina L."/>
            <person name="Schirawski J."/>
            <person name="Mendoza-Mendoza A."/>
            <person name="Greilinger D."/>
            <person name="Munch K."/>
            <person name="Rossel N."/>
            <person name="Scherer M."/>
            <person name="Vranes M."/>
            <person name="Ladendorf O."/>
            <person name="Vincon V."/>
            <person name="Fuchs U."/>
            <person name="Sandrock B."/>
            <person name="Meng S."/>
            <person name="Ho E.C."/>
            <person name="Cahill M.J."/>
            <person name="Boyce K.J."/>
            <person name="Klose J."/>
            <person name="Klosterman S.J."/>
            <person name="Deelstra H.J."/>
            <person name="Ortiz-Castellanos L."/>
            <person name="Li W."/>
            <person name="Sanchez-Alonso P."/>
            <person name="Schreier P.H."/>
            <person name="Hauser-Hahn I."/>
            <person name="Vaupel M."/>
            <person name="Koopmann E."/>
            <person name="Friedrich G."/>
            <person name="Voss H."/>
            <person name="Schluter T."/>
            <person name="Margolis J."/>
            <person name="Platt D."/>
            <person name="Swimmer C."/>
            <person name="Gnirke A."/>
            <person name="Chen F."/>
            <person name="Vysotskaia V."/>
            <person name="Mannhaupt G."/>
            <person name="Guldener U."/>
            <person name="Munsterkotter M."/>
            <person name="Haase D."/>
            <person name="Oesterheld M."/>
            <person name="Mewes H.W."/>
            <person name="Mauceli E.W."/>
            <person name="DeCaprio D."/>
            <person name="Wade C.M."/>
            <person name="Butler J."/>
            <person name="Young S."/>
            <person name="Jaffe D.B."/>
            <person name="Calvo S."/>
            <person name="Nusbaum C."/>
            <person name="Galagan J."/>
            <person name="Birren B.W."/>
        </authorList>
    </citation>
    <scope>NUCLEOTIDE SEQUENCE [LARGE SCALE GENOMIC DNA]</scope>
    <source>
        <strain evidence="5">DSM 14603 / FGSC 9021 / UM521</strain>
    </source>
</reference>
<dbReference type="SUPFAM" id="SSF53474">
    <property type="entry name" value="alpha/beta-Hydrolases"/>
    <property type="match status" value="1"/>
</dbReference>
<dbReference type="FunCoup" id="A0A0D1E8C5">
    <property type="interactions" value="255"/>
</dbReference>
<dbReference type="VEuPathDB" id="FungiDB:UMAG_10254"/>
<keyword evidence="2" id="KW-0378">Hydrolase</keyword>
<feature type="domain" description="AB hydrolase-1" evidence="3">
    <location>
        <begin position="78"/>
        <end position="330"/>
    </location>
</feature>
<evidence type="ECO:0000259" key="3">
    <source>
        <dbReference type="Pfam" id="PF00561"/>
    </source>
</evidence>
<dbReference type="OrthoDB" id="8119704at2759"/>
<dbReference type="Gene3D" id="3.40.50.1820">
    <property type="entry name" value="alpha/beta hydrolase"/>
    <property type="match status" value="1"/>
</dbReference>
<dbReference type="EMBL" id="CM003142">
    <property type="protein sequence ID" value="KIS70660.1"/>
    <property type="molecule type" value="Genomic_DNA"/>
</dbReference>
<proteinExistence type="inferred from homology"/>
<dbReference type="GO" id="GO:0006629">
    <property type="term" value="P:lipid metabolic process"/>
    <property type="evidence" value="ECO:0000318"/>
    <property type="project" value="GO_Central"/>
</dbReference>
<dbReference type="eggNOG" id="KOG1200">
    <property type="taxonomic scope" value="Eukaryota"/>
</dbReference>
<dbReference type="Pfam" id="PF00561">
    <property type="entry name" value="Abhydrolase_1"/>
    <property type="match status" value="1"/>
</dbReference>